<dbReference type="RefSeq" id="WP_379480268.1">
    <property type="nucleotide sequence ID" value="NZ_JBHLTL010000001.1"/>
</dbReference>
<reference evidence="2 3" key="1">
    <citation type="submission" date="2024-09" db="EMBL/GenBank/DDBJ databases">
        <authorList>
            <person name="Sun Q."/>
            <person name="Mori K."/>
        </authorList>
    </citation>
    <scope>NUCLEOTIDE SEQUENCE [LARGE SCALE GENOMIC DNA]</scope>
    <source>
        <strain evidence="2 3">NCAIM B.02537</strain>
    </source>
</reference>
<organism evidence="2 3">
    <name type="scientific">Novosphingobium aquiterrae</name>
    <dbReference type="NCBI Taxonomy" id="624388"/>
    <lineage>
        <taxon>Bacteria</taxon>
        <taxon>Pseudomonadati</taxon>
        <taxon>Pseudomonadota</taxon>
        <taxon>Alphaproteobacteria</taxon>
        <taxon>Sphingomonadales</taxon>
        <taxon>Sphingomonadaceae</taxon>
        <taxon>Novosphingobium</taxon>
    </lineage>
</organism>
<evidence type="ECO:0000313" key="3">
    <source>
        <dbReference type="Proteomes" id="UP001589943"/>
    </source>
</evidence>
<feature type="transmembrane region" description="Helical" evidence="1">
    <location>
        <begin position="6"/>
        <end position="27"/>
    </location>
</feature>
<comment type="caution">
    <text evidence="2">The sequence shown here is derived from an EMBL/GenBank/DDBJ whole genome shotgun (WGS) entry which is preliminary data.</text>
</comment>
<keyword evidence="1" id="KW-1133">Transmembrane helix</keyword>
<proteinExistence type="predicted"/>
<dbReference type="Proteomes" id="UP001589943">
    <property type="component" value="Unassembled WGS sequence"/>
</dbReference>
<keyword evidence="1" id="KW-0812">Transmembrane</keyword>
<dbReference type="EMBL" id="JBHLTL010000001">
    <property type="protein sequence ID" value="MFC0588779.1"/>
    <property type="molecule type" value="Genomic_DNA"/>
</dbReference>
<accession>A0ABV6PG52</accession>
<sequence>MGLGSPLTLGIGLVLLAVGAVTLLGALRGDQSNQQSVYGRRIVGMMLTAGGLALTVFTLALGHWS</sequence>
<keyword evidence="3" id="KW-1185">Reference proteome</keyword>
<evidence type="ECO:0008006" key="4">
    <source>
        <dbReference type="Google" id="ProtNLM"/>
    </source>
</evidence>
<feature type="transmembrane region" description="Helical" evidence="1">
    <location>
        <begin position="42"/>
        <end position="64"/>
    </location>
</feature>
<gene>
    <name evidence="2" type="ORF">ACFFF7_05075</name>
</gene>
<keyword evidence="1" id="KW-0472">Membrane</keyword>
<evidence type="ECO:0000313" key="2">
    <source>
        <dbReference type="EMBL" id="MFC0588779.1"/>
    </source>
</evidence>
<evidence type="ECO:0000256" key="1">
    <source>
        <dbReference type="SAM" id="Phobius"/>
    </source>
</evidence>
<protein>
    <recommendedName>
        <fullName evidence="4">Twin transmembrane helix small protein</fullName>
    </recommendedName>
</protein>
<name>A0ABV6PG52_9SPHN</name>